<dbReference type="Proteomes" id="UP000593567">
    <property type="component" value="Unassembled WGS sequence"/>
</dbReference>
<feature type="region of interest" description="Disordered" evidence="2">
    <location>
        <begin position="24"/>
        <end position="49"/>
    </location>
</feature>
<dbReference type="OrthoDB" id="19944at2759"/>
<protein>
    <recommendedName>
        <fullName evidence="3">V-SNARE coiled-coil homology domain-containing protein</fullName>
    </recommendedName>
</protein>
<comment type="caution">
    <text evidence="4">The sequence shown here is derived from an EMBL/GenBank/DDBJ whole genome shotgun (WGS) entry which is preliminary data.</text>
</comment>
<feature type="domain" description="V-SNARE coiled-coil homology" evidence="3">
    <location>
        <begin position="216"/>
        <end position="280"/>
    </location>
</feature>
<dbReference type="EMBL" id="VXIV02003451">
    <property type="protein sequence ID" value="KAF6016913.1"/>
    <property type="molecule type" value="Genomic_DNA"/>
</dbReference>
<reference evidence="4" key="1">
    <citation type="submission" date="2020-06" db="EMBL/GenBank/DDBJ databases">
        <title>Draft genome of Bugula neritina, a colonial animal packing powerful symbionts and potential medicines.</title>
        <authorList>
            <person name="Rayko M."/>
        </authorList>
    </citation>
    <scope>NUCLEOTIDE SEQUENCE [LARGE SCALE GENOMIC DNA]</scope>
    <source>
        <strain evidence="4">Kwan_BN1</strain>
    </source>
</reference>
<feature type="region of interest" description="Disordered" evidence="2">
    <location>
        <begin position="185"/>
        <end position="206"/>
    </location>
</feature>
<keyword evidence="5" id="KW-1185">Reference proteome</keyword>
<evidence type="ECO:0000256" key="1">
    <source>
        <dbReference type="PROSITE-ProRule" id="PRU00290"/>
    </source>
</evidence>
<name>A0A7J7ISJ9_BUGNE</name>
<dbReference type="InterPro" id="IPR042855">
    <property type="entry name" value="V_SNARE_CC"/>
</dbReference>
<feature type="compositionally biased region" description="Basic and acidic residues" evidence="2">
    <location>
        <begin position="193"/>
        <end position="206"/>
    </location>
</feature>
<gene>
    <name evidence="4" type="ORF">EB796_024781</name>
</gene>
<feature type="compositionally biased region" description="Low complexity" evidence="2">
    <location>
        <begin position="33"/>
        <end position="47"/>
    </location>
</feature>
<evidence type="ECO:0000313" key="4">
    <source>
        <dbReference type="EMBL" id="KAF6016913.1"/>
    </source>
</evidence>
<sequence length="281" mass="32087">MNSKASYCLHFCWRYNVSVGTSETKHVGERKSISSSSRSSSPSRFSPVARRHSSSVCSVIVSHSDDLENEEEKEHGSLITRLQRLLPWNEHSQLVKAKGEAQQMTFLNIAQGDSPCSRPRSRTLDPAEHYRAKRRHSFGYVKPASSDNGVSHFKTSVESNKDLEHQNRLRVAREKYRCARNYRSMDTSTNNFDKSRSREGSQTRSLEHATFMPSSKFSSTSKKGIPCLGTGDQLREKMMERGEQVAILENRTESLEHASRNLSKSAHLLAEKFKKKKWYEL</sequence>
<evidence type="ECO:0000256" key="2">
    <source>
        <dbReference type="SAM" id="MobiDB-lite"/>
    </source>
</evidence>
<dbReference type="PROSITE" id="PS50892">
    <property type="entry name" value="V_SNARE"/>
    <property type="match status" value="1"/>
</dbReference>
<accession>A0A7J7ISJ9</accession>
<dbReference type="AlphaFoldDB" id="A0A7J7ISJ9"/>
<dbReference type="Gene3D" id="1.20.5.110">
    <property type="match status" value="1"/>
</dbReference>
<evidence type="ECO:0000259" key="3">
    <source>
        <dbReference type="PROSITE" id="PS50892"/>
    </source>
</evidence>
<organism evidence="4 5">
    <name type="scientific">Bugula neritina</name>
    <name type="common">Brown bryozoan</name>
    <name type="synonym">Sertularia neritina</name>
    <dbReference type="NCBI Taxonomy" id="10212"/>
    <lineage>
        <taxon>Eukaryota</taxon>
        <taxon>Metazoa</taxon>
        <taxon>Spiralia</taxon>
        <taxon>Lophotrochozoa</taxon>
        <taxon>Bryozoa</taxon>
        <taxon>Gymnolaemata</taxon>
        <taxon>Cheilostomatida</taxon>
        <taxon>Flustrina</taxon>
        <taxon>Buguloidea</taxon>
        <taxon>Bugulidae</taxon>
        <taxon>Bugula</taxon>
    </lineage>
</organism>
<keyword evidence="1" id="KW-0175">Coiled coil</keyword>
<evidence type="ECO:0000313" key="5">
    <source>
        <dbReference type="Proteomes" id="UP000593567"/>
    </source>
</evidence>
<proteinExistence type="predicted"/>